<gene>
    <name evidence="2" type="ORF">LITE_LOCUS27972</name>
</gene>
<feature type="region of interest" description="Disordered" evidence="1">
    <location>
        <begin position="389"/>
        <end position="412"/>
    </location>
</feature>
<dbReference type="SUPFAM" id="SSF50249">
    <property type="entry name" value="Nucleic acid-binding proteins"/>
    <property type="match status" value="1"/>
</dbReference>
<evidence type="ECO:0000313" key="3">
    <source>
        <dbReference type="Proteomes" id="UP001154282"/>
    </source>
</evidence>
<proteinExistence type="predicted"/>
<reference evidence="2" key="1">
    <citation type="submission" date="2022-08" db="EMBL/GenBank/DDBJ databases">
        <authorList>
            <person name="Gutierrez-Valencia J."/>
        </authorList>
    </citation>
    <scope>NUCLEOTIDE SEQUENCE</scope>
</reference>
<evidence type="ECO:0000313" key="2">
    <source>
        <dbReference type="EMBL" id="CAI0444138.1"/>
    </source>
</evidence>
<keyword evidence="3" id="KW-1185">Reference proteome</keyword>
<dbReference type="AlphaFoldDB" id="A0AAV0MD19"/>
<comment type="caution">
    <text evidence="2">The sequence shown here is derived from an EMBL/GenBank/DDBJ whole genome shotgun (WGS) entry which is preliminary data.</text>
</comment>
<dbReference type="EMBL" id="CAMGYJ010000007">
    <property type="protein sequence ID" value="CAI0444138.1"/>
    <property type="molecule type" value="Genomic_DNA"/>
</dbReference>
<dbReference type="InterPro" id="IPR012340">
    <property type="entry name" value="NA-bd_OB-fold"/>
</dbReference>
<accession>A0AAV0MD19</accession>
<feature type="compositionally biased region" description="Polar residues" evidence="1">
    <location>
        <begin position="652"/>
        <end position="663"/>
    </location>
</feature>
<dbReference type="PANTHER" id="PTHR47165:SF4">
    <property type="entry name" value="OS03G0429900 PROTEIN"/>
    <property type="match status" value="1"/>
</dbReference>
<organism evidence="2 3">
    <name type="scientific">Linum tenue</name>
    <dbReference type="NCBI Taxonomy" id="586396"/>
    <lineage>
        <taxon>Eukaryota</taxon>
        <taxon>Viridiplantae</taxon>
        <taxon>Streptophyta</taxon>
        <taxon>Embryophyta</taxon>
        <taxon>Tracheophyta</taxon>
        <taxon>Spermatophyta</taxon>
        <taxon>Magnoliopsida</taxon>
        <taxon>eudicotyledons</taxon>
        <taxon>Gunneridae</taxon>
        <taxon>Pentapetalae</taxon>
        <taxon>rosids</taxon>
        <taxon>fabids</taxon>
        <taxon>Malpighiales</taxon>
        <taxon>Linaceae</taxon>
        <taxon>Linum</taxon>
    </lineage>
</organism>
<sequence length="672" mass="73603">MVAHKLLADLNDRDGPHTLLKLRLLNAWGSYSIKNPEHIFSYCTLWNDEEGTLVQGSAVPTLISHFREILRLGSVYFVSGVKVQPPGSTYRCCSHKLSIVLSQETVFKEVAESDPPFWQDAFEFVPFSSLQSRIGSSVYLTDIVGYVVSVGGISHSVNNFGDTVRRDVVLQNESHMKVTVALWGPQTLCVDHERIMELSTAGAVLLGFCSLKVSGTSSGDLALYSTPATRCVYEPISEMTELIRSVKGKGVKQYVSFSAGETSSAPSKQDRSLSAREPVYLPEEHVIRRRRRLVLAGHAIGQSFLAEPDICCAFSDDVSASLSDDTFVPPTEHDATLVSEILLEVSKSKSKYCDPKLKHGNDVSVIDVEKDTVLLSEIVVPTSVASKSKKRRSCSKNPKDDVLQSHPAMPSEDVCPALKAKHRHSRTKGASRTGKFSSYKKLLNLTAPVKEPVVDENIQTKIASEDVTLLFEVVAPTSAYLKSKKRGSRSKNVQANPVMASEGVCPVLKTKHQRSQTKNAFRSGKLSSQDKLLSLATPIKEPSVAKSVQTEIAFEDAVFMEGDDALEGQPAMVSKVVALTSEPKVRRIRSKNTTRNEKSGWSAKAIHVEKNTVLDDIAHVQGEGITISEKNLAVGRSKRNRTPSRKALEAVASQSMPSMGRASSQKRKQPIK</sequence>
<protein>
    <submittedName>
        <fullName evidence="2">Uncharacterized protein</fullName>
    </submittedName>
</protein>
<feature type="region of interest" description="Disordered" evidence="1">
    <location>
        <begin position="634"/>
        <end position="672"/>
    </location>
</feature>
<evidence type="ECO:0000256" key="1">
    <source>
        <dbReference type="SAM" id="MobiDB-lite"/>
    </source>
</evidence>
<name>A0AAV0MD19_9ROSI</name>
<dbReference type="PANTHER" id="PTHR47165">
    <property type="entry name" value="OS03G0429900 PROTEIN"/>
    <property type="match status" value="1"/>
</dbReference>
<dbReference type="Gene3D" id="2.40.50.140">
    <property type="entry name" value="Nucleic acid-binding proteins"/>
    <property type="match status" value="2"/>
</dbReference>
<dbReference type="Proteomes" id="UP001154282">
    <property type="component" value="Unassembled WGS sequence"/>
</dbReference>